<evidence type="ECO:0000313" key="1">
    <source>
        <dbReference type="EMBL" id="KAJ7995412.1"/>
    </source>
</evidence>
<sequence>MNILRRDRLAHRGQAIHRTGVKTFNCTEVKDLLWVYYLSPVYALEFALGFPGNLLVILGYVFCLPKWRSTNIYLFNLSVSDLIFLCTLPRLSFMYGNKEKENNFVACIINRYILHTNLYSSILFMVWVSMDRFLLIRYPTRRHFLLTQKAAICLSILTWVAVNVQVAPLIFYMVQENNAFHDFASLNGTLGYSMGLTVTGYLLPLLGLCIFSYHIGKCLRAQEGVIPGRNRKTSYRRPLRVVSATAAMFLLLYLPYHVMRNVKLALNEPRPGQSPCQGEYIESVYIVTRPVAFAHSVINPVFYFLNGDKFRELLLAKVRKIAGESGVK</sequence>
<organism evidence="1 2">
    <name type="scientific">Dallia pectoralis</name>
    <name type="common">Alaska blackfish</name>
    <dbReference type="NCBI Taxonomy" id="75939"/>
    <lineage>
        <taxon>Eukaryota</taxon>
        <taxon>Metazoa</taxon>
        <taxon>Chordata</taxon>
        <taxon>Craniata</taxon>
        <taxon>Vertebrata</taxon>
        <taxon>Euteleostomi</taxon>
        <taxon>Actinopterygii</taxon>
        <taxon>Neopterygii</taxon>
        <taxon>Teleostei</taxon>
        <taxon>Protacanthopterygii</taxon>
        <taxon>Esociformes</taxon>
        <taxon>Umbridae</taxon>
        <taxon>Dallia</taxon>
    </lineage>
</organism>
<comment type="caution">
    <text evidence="1">The sequence shown here is derived from an EMBL/GenBank/DDBJ whole genome shotgun (WGS) entry which is preliminary data.</text>
</comment>
<protein>
    <submittedName>
        <fullName evidence="1">Uncharacterized protein</fullName>
    </submittedName>
</protein>
<accession>A0ACC2FVP2</accession>
<keyword evidence="2" id="KW-1185">Reference proteome</keyword>
<gene>
    <name evidence="1" type="ORF">DPEC_G00244300</name>
</gene>
<proteinExistence type="predicted"/>
<name>A0ACC2FVP2_DALPE</name>
<dbReference type="EMBL" id="CM055748">
    <property type="protein sequence ID" value="KAJ7995412.1"/>
    <property type="molecule type" value="Genomic_DNA"/>
</dbReference>
<dbReference type="Proteomes" id="UP001157502">
    <property type="component" value="Chromosome 21"/>
</dbReference>
<reference evidence="1" key="1">
    <citation type="submission" date="2021-05" db="EMBL/GenBank/DDBJ databases">
        <authorList>
            <person name="Pan Q."/>
            <person name="Jouanno E."/>
            <person name="Zahm M."/>
            <person name="Klopp C."/>
            <person name="Cabau C."/>
            <person name="Louis A."/>
            <person name="Berthelot C."/>
            <person name="Parey E."/>
            <person name="Roest Crollius H."/>
            <person name="Montfort J."/>
            <person name="Robinson-Rechavi M."/>
            <person name="Bouchez O."/>
            <person name="Lampietro C."/>
            <person name="Lopez Roques C."/>
            <person name="Donnadieu C."/>
            <person name="Postlethwait J."/>
            <person name="Bobe J."/>
            <person name="Dillon D."/>
            <person name="Chandos A."/>
            <person name="von Hippel F."/>
            <person name="Guiguen Y."/>
        </authorList>
    </citation>
    <scope>NUCLEOTIDE SEQUENCE</scope>
    <source>
        <strain evidence="1">YG-Jan2019</strain>
    </source>
</reference>
<evidence type="ECO:0000313" key="2">
    <source>
        <dbReference type="Proteomes" id="UP001157502"/>
    </source>
</evidence>